<proteinExistence type="predicted"/>
<keyword evidence="2" id="KW-1185">Reference proteome</keyword>
<evidence type="ECO:0000313" key="2">
    <source>
        <dbReference type="Proteomes" id="UP001221142"/>
    </source>
</evidence>
<protein>
    <submittedName>
        <fullName evidence="1">Uncharacterized protein</fullName>
    </submittedName>
</protein>
<comment type="caution">
    <text evidence="1">The sequence shown here is derived from an EMBL/GenBank/DDBJ whole genome shotgun (WGS) entry which is preliminary data.</text>
</comment>
<organism evidence="1 2">
    <name type="scientific">Roridomyces roridus</name>
    <dbReference type="NCBI Taxonomy" id="1738132"/>
    <lineage>
        <taxon>Eukaryota</taxon>
        <taxon>Fungi</taxon>
        <taxon>Dikarya</taxon>
        <taxon>Basidiomycota</taxon>
        <taxon>Agaricomycotina</taxon>
        <taxon>Agaricomycetes</taxon>
        <taxon>Agaricomycetidae</taxon>
        <taxon>Agaricales</taxon>
        <taxon>Marasmiineae</taxon>
        <taxon>Mycenaceae</taxon>
        <taxon>Roridomyces</taxon>
    </lineage>
</organism>
<name>A0AAD7FQ64_9AGAR</name>
<dbReference type="AlphaFoldDB" id="A0AAD7FQ64"/>
<gene>
    <name evidence="1" type="ORF">FB45DRAFT_1056009</name>
</gene>
<evidence type="ECO:0000313" key="1">
    <source>
        <dbReference type="EMBL" id="KAJ7636705.1"/>
    </source>
</evidence>
<dbReference type="Proteomes" id="UP001221142">
    <property type="component" value="Unassembled WGS sequence"/>
</dbReference>
<dbReference type="EMBL" id="JARKIF010000006">
    <property type="protein sequence ID" value="KAJ7636705.1"/>
    <property type="molecule type" value="Genomic_DNA"/>
</dbReference>
<sequence length="168" mass="18277">MPWKLLAIPHLHIHSGWTKMRRLSSLTLGLSPYRTGTISLAVPGLIVKGGACRSQSRIFSPLKSHRLRFGSESTAGFRQILVDFKKGRRREGTPSFLGQGSRADRLFISTRPLRLHPLSHLLHPDFAALASSAVILLAAGVLLSTSWLVSITGIVASPPPAHRLSIHG</sequence>
<reference evidence="1" key="1">
    <citation type="submission" date="2023-03" db="EMBL/GenBank/DDBJ databases">
        <title>Massive genome expansion in bonnet fungi (Mycena s.s.) driven by repeated elements and novel gene families across ecological guilds.</title>
        <authorList>
            <consortium name="Lawrence Berkeley National Laboratory"/>
            <person name="Harder C.B."/>
            <person name="Miyauchi S."/>
            <person name="Viragh M."/>
            <person name="Kuo A."/>
            <person name="Thoen E."/>
            <person name="Andreopoulos B."/>
            <person name="Lu D."/>
            <person name="Skrede I."/>
            <person name="Drula E."/>
            <person name="Henrissat B."/>
            <person name="Morin E."/>
            <person name="Kohler A."/>
            <person name="Barry K."/>
            <person name="LaButti K."/>
            <person name="Morin E."/>
            <person name="Salamov A."/>
            <person name="Lipzen A."/>
            <person name="Mereny Z."/>
            <person name="Hegedus B."/>
            <person name="Baldrian P."/>
            <person name="Stursova M."/>
            <person name="Weitz H."/>
            <person name="Taylor A."/>
            <person name="Grigoriev I.V."/>
            <person name="Nagy L.G."/>
            <person name="Martin F."/>
            <person name="Kauserud H."/>
        </authorList>
    </citation>
    <scope>NUCLEOTIDE SEQUENCE</scope>
    <source>
        <strain evidence="1">9284</strain>
    </source>
</reference>
<accession>A0AAD7FQ64</accession>